<dbReference type="InterPro" id="IPR029044">
    <property type="entry name" value="Nucleotide-diphossugar_trans"/>
</dbReference>
<feature type="non-terminal residue" evidence="2">
    <location>
        <position position="1"/>
    </location>
</feature>
<dbReference type="AlphaFoldDB" id="A0A383BU10"/>
<name>A0A383BU10_9ZZZZ</name>
<proteinExistence type="predicted"/>
<feature type="domain" description="Glycosyltransferase 2-like" evidence="1">
    <location>
        <begin position="1"/>
        <end position="119"/>
    </location>
</feature>
<evidence type="ECO:0000313" key="2">
    <source>
        <dbReference type="EMBL" id="SVE23374.1"/>
    </source>
</evidence>
<dbReference type="Pfam" id="PF00535">
    <property type="entry name" value="Glycos_transf_2"/>
    <property type="match status" value="1"/>
</dbReference>
<dbReference type="SUPFAM" id="SSF53448">
    <property type="entry name" value="Nucleotide-diphospho-sugar transferases"/>
    <property type="match status" value="1"/>
</dbReference>
<sequence>TQDIANKYSHKILSIEKDDFTFGFAINYGIKNSTGDLACIVSAHTKPLDKNWLKELVSPFKNNGIDNGIAMSYGKQIGDTYSNFSENMDFKKYFGSKELYQSQPHYFCNNANAMIRRDLWTDHPFDESLTGLEDIEWSKYWMDQGYKVVYKPNACIVHIHNENGEQIRNRFWYESIAARSIGILSFGKILIEFPRQLLFMLRDVIYFYHLKGKGQLSDIFLYRFNRLIGTLKSITNKKINLKDY</sequence>
<reference evidence="2" key="1">
    <citation type="submission" date="2018-05" db="EMBL/GenBank/DDBJ databases">
        <authorList>
            <person name="Lanie J.A."/>
            <person name="Ng W.-L."/>
            <person name="Kazmierczak K.M."/>
            <person name="Andrzejewski T.M."/>
            <person name="Davidsen T.M."/>
            <person name="Wayne K.J."/>
            <person name="Tettelin H."/>
            <person name="Glass J.I."/>
            <person name="Rusch D."/>
            <person name="Podicherti R."/>
            <person name="Tsui H.-C.T."/>
            <person name="Winkler M.E."/>
        </authorList>
    </citation>
    <scope>NUCLEOTIDE SEQUENCE</scope>
</reference>
<dbReference type="EMBL" id="UINC01203225">
    <property type="protein sequence ID" value="SVE23374.1"/>
    <property type="molecule type" value="Genomic_DNA"/>
</dbReference>
<protein>
    <recommendedName>
        <fullName evidence="1">Glycosyltransferase 2-like domain-containing protein</fullName>
    </recommendedName>
</protein>
<organism evidence="2">
    <name type="scientific">marine metagenome</name>
    <dbReference type="NCBI Taxonomy" id="408172"/>
    <lineage>
        <taxon>unclassified sequences</taxon>
        <taxon>metagenomes</taxon>
        <taxon>ecological metagenomes</taxon>
    </lineage>
</organism>
<gene>
    <name evidence="2" type="ORF">METZ01_LOCUS476228</name>
</gene>
<accession>A0A383BU10</accession>
<dbReference type="Gene3D" id="3.90.550.10">
    <property type="entry name" value="Spore Coat Polysaccharide Biosynthesis Protein SpsA, Chain A"/>
    <property type="match status" value="1"/>
</dbReference>
<dbReference type="InterPro" id="IPR001173">
    <property type="entry name" value="Glyco_trans_2-like"/>
</dbReference>
<feature type="non-terminal residue" evidence="2">
    <location>
        <position position="244"/>
    </location>
</feature>
<evidence type="ECO:0000259" key="1">
    <source>
        <dbReference type="Pfam" id="PF00535"/>
    </source>
</evidence>